<reference evidence="1 2" key="1">
    <citation type="journal article" date="2019" name="Int. J. Syst. Evol. Microbiol.">
        <title>The Global Catalogue of Microorganisms (GCM) 10K type strain sequencing project: providing services to taxonomists for standard genome sequencing and annotation.</title>
        <authorList>
            <consortium name="The Broad Institute Genomics Platform"/>
            <consortium name="The Broad Institute Genome Sequencing Center for Infectious Disease"/>
            <person name="Wu L."/>
            <person name="Ma J."/>
        </authorList>
    </citation>
    <scope>NUCLEOTIDE SEQUENCE [LARGE SCALE GENOMIC DNA]</scope>
    <source>
        <strain evidence="1 2">JCM 9088</strain>
    </source>
</reference>
<dbReference type="InterPro" id="IPR003462">
    <property type="entry name" value="ODC_Mu_crystall"/>
</dbReference>
<evidence type="ECO:0000313" key="1">
    <source>
        <dbReference type="EMBL" id="GAA2943475.1"/>
    </source>
</evidence>
<dbReference type="Gene3D" id="3.30.1780.10">
    <property type="entry name" value="ornithine cyclodeaminase, domain 1"/>
    <property type="match status" value="1"/>
</dbReference>
<organism evidence="1 2">
    <name type="scientific">Streptomyces enissocaesilis</name>
    <dbReference type="NCBI Taxonomy" id="332589"/>
    <lineage>
        <taxon>Bacteria</taxon>
        <taxon>Bacillati</taxon>
        <taxon>Actinomycetota</taxon>
        <taxon>Actinomycetes</taxon>
        <taxon>Kitasatosporales</taxon>
        <taxon>Streptomycetaceae</taxon>
        <taxon>Streptomyces</taxon>
        <taxon>Streptomyces rochei group</taxon>
    </lineage>
</organism>
<comment type="caution">
    <text evidence="1">The sequence shown here is derived from an EMBL/GenBank/DDBJ whole genome shotgun (WGS) entry which is preliminary data.</text>
</comment>
<dbReference type="InterPro" id="IPR023866">
    <property type="entry name" value="SbnB"/>
</dbReference>
<protein>
    <submittedName>
        <fullName evidence="1">2,3-diaminopropionate biosynthesis protein SbnB</fullName>
    </submittedName>
</protein>
<dbReference type="PANTHER" id="PTHR13812">
    <property type="entry name" value="KETIMINE REDUCTASE MU-CRYSTALLIN"/>
    <property type="match status" value="1"/>
</dbReference>
<dbReference type="InterPro" id="IPR023401">
    <property type="entry name" value="ODC_N"/>
</dbReference>
<gene>
    <name evidence="1" type="primary">sbnB</name>
    <name evidence="1" type="ORF">GCM10010446_30940</name>
</gene>
<dbReference type="EMBL" id="BAAAUD010000033">
    <property type="protein sequence ID" value="GAA2943475.1"/>
    <property type="molecule type" value="Genomic_DNA"/>
</dbReference>
<dbReference type="NCBIfam" id="TIGR03944">
    <property type="entry name" value="dehyd_SbnB_fam"/>
    <property type="match status" value="1"/>
</dbReference>
<accession>A0ABN3X8V0</accession>
<evidence type="ECO:0000313" key="2">
    <source>
        <dbReference type="Proteomes" id="UP001500403"/>
    </source>
</evidence>
<dbReference type="InterPro" id="IPR036291">
    <property type="entry name" value="NAD(P)-bd_dom_sf"/>
</dbReference>
<dbReference type="SUPFAM" id="SSF51735">
    <property type="entry name" value="NAD(P)-binding Rossmann-fold domains"/>
    <property type="match status" value="1"/>
</dbReference>
<name>A0ABN3X8V0_9ACTN</name>
<sequence length="329" mass="35073">MLVIRQSDVEKLLSGKEKEHIEMVRATYELHEQGATTVPHSIFLRFPEQPANRIIGLPSYRGGDNPAAGIKWISSFPGNVQSGTARASAAMLLNSLRTGHPEALLEGSLISAARTAASAALAAEMLTRENRPKGVSLIGCGVINLEILRYLKAALEGLEEVTVHDSSTIRAQEFARRCAEILPEARVSLAASLDDALAAQSLVSFATSAGEPHTDLTAAAPGTVVLHISLRDIDPETLIQAHNIVDDADHVCRERTSLHLAEQITGGRAFIDASIGQLIAGTRQFTPSPKKVTVYSPFGLGVLDLALAVDVHRTARGLGLGVEITDFLS</sequence>
<dbReference type="PIRSF" id="PIRSF001439">
    <property type="entry name" value="CryM"/>
    <property type="match status" value="1"/>
</dbReference>
<dbReference type="PANTHER" id="PTHR13812:SF19">
    <property type="entry name" value="KETIMINE REDUCTASE MU-CRYSTALLIN"/>
    <property type="match status" value="1"/>
</dbReference>
<dbReference type="Gene3D" id="3.40.50.720">
    <property type="entry name" value="NAD(P)-binding Rossmann-like Domain"/>
    <property type="match status" value="1"/>
</dbReference>
<dbReference type="Pfam" id="PF02423">
    <property type="entry name" value="OCD_Mu_crystall"/>
    <property type="match status" value="1"/>
</dbReference>
<keyword evidence="2" id="KW-1185">Reference proteome</keyword>
<dbReference type="RefSeq" id="WP_344495403.1">
    <property type="nucleotide sequence ID" value="NZ_BAAAUD010000033.1"/>
</dbReference>
<dbReference type="Proteomes" id="UP001500403">
    <property type="component" value="Unassembled WGS sequence"/>
</dbReference>
<proteinExistence type="predicted"/>